<organism evidence="2 3">
    <name type="scientific">Roseivirga echinicomitans</name>
    <dbReference type="NCBI Taxonomy" id="296218"/>
    <lineage>
        <taxon>Bacteria</taxon>
        <taxon>Pseudomonadati</taxon>
        <taxon>Bacteroidota</taxon>
        <taxon>Cytophagia</taxon>
        <taxon>Cytophagales</taxon>
        <taxon>Roseivirgaceae</taxon>
        <taxon>Roseivirga</taxon>
    </lineage>
</organism>
<dbReference type="InterPro" id="IPR018151">
    <property type="entry name" value="TF_GreA/GreB_CS"/>
</dbReference>
<dbReference type="PROSITE" id="PS00830">
    <property type="entry name" value="GREAB_2"/>
    <property type="match status" value="1"/>
</dbReference>
<dbReference type="OrthoDB" id="667380at2"/>
<accession>A0A150XDL6</accession>
<dbReference type="InterPro" id="IPR036953">
    <property type="entry name" value="GreA/GreB_C_sf"/>
</dbReference>
<proteinExistence type="predicted"/>
<dbReference type="STRING" id="296218.AWN68_06115"/>
<dbReference type="Proteomes" id="UP000075615">
    <property type="component" value="Unassembled WGS sequence"/>
</dbReference>
<dbReference type="InterPro" id="IPR001437">
    <property type="entry name" value="Tscrpt_elong_fac_GreA/B_C"/>
</dbReference>
<comment type="caution">
    <text evidence="2">The sequence shown here is derived from an EMBL/GenBank/DDBJ whole genome shotgun (WGS) entry which is preliminary data.</text>
</comment>
<keyword evidence="3" id="KW-1185">Reference proteome</keyword>
<reference evidence="2 3" key="1">
    <citation type="submission" date="2016-01" db="EMBL/GenBank/DDBJ databases">
        <title>Genome sequencing of Roseivirga echinicomitans KMM 6058.</title>
        <authorList>
            <person name="Selvaratnam C."/>
            <person name="Thevarajoo S."/>
            <person name="Goh K.M."/>
            <person name="Ee R."/>
            <person name="Chan K.-G."/>
            <person name="Chong C.S."/>
        </authorList>
    </citation>
    <scope>NUCLEOTIDE SEQUENCE [LARGE SCALE GENOMIC DNA]</scope>
    <source>
        <strain evidence="2 3">KMM 6058</strain>
    </source>
</reference>
<dbReference type="SUPFAM" id="SSF54534">
    <property type="entry name" value="FKBP-like"/>
    <property type="match status" value="1"/>
</dbReference>
<evidence type="ECO:0000313" key="3">
    <source>
        <dbReference type="Proteomes" id="UP000075615"/>
    </source>
</evidence>
<dbReference type="AlphaFoldDB" id="A0A150XDL6"/>
<evidence type="ECO:0000259" key="1">
    <source>
        <dbReference type="Pfam" id="PF01272"/>
    </source>
</evidence>
<evidence type="ECO:0000313" key="2">
    <source>
        <dbReference type="EMBL" id="KYG76815.1"/>
    </source>
</evidence>
<protein>
    <recommendedName>
        <fullName evidence="1">Transcription elongation factor GreA/GreB C-terminal domain-containing protein</fullName>
    </recommendedName>
</protein>
<feature type="domain" description="Transcription elongation factor GreA/GreB C-terminal" evidence="1">
    <location>
        <begin position="116"/>
        <end position="139"/>
    </location>
</feature>
<dbReference type="Pfam" id="PF01272">
    <property type="entry name" value="GreA_GreB"/>
    <property type="match status" value="1"/>
</dbReference>
<dbReference type="GO" id="GO:0032784">
    <property type="term" value="P:regulation of DNA-templated transcription elongation"/>
    <property type="evidence" value="ECO:0007669"/>
    <property type="project" value="InterPro"/>
</dbReference>
<gene>
    <name evidence="2" type="ORF">AWN68_06115</name>
</gene>
<dbReference type="GO" id="GO:0003677">
    <property type="term" value="F:DNA binding"/>
    <property type="evidence" value="ECO:0007669"/>
    <property type="project" value="InterPro"/>
</dbReference>
<dbReference type="EMBL" id="LRDB01000023">
    <property type="protein sequence ID" value="KYG76815.1"/>
    <property type="molecule type" value="Genomic_DNA"/>
</dbReference>
<sequence>METKVKLYASCLKLVDERVAHIEDAMRNTQASANEETKSSAGDKYETGRAMMHLEKEKLATQLSEVSKMKMGLAQINIEKKNAQVALGALAITASAKYFISVSLGQIMEEGEAYFAISPASPIGRAILGKKKGDSFEFGGKQINLLDVF</sequence>
<name>A0A150XDL6_9BACT</name>
<dbReference type="Gene3D" id="3.10.50.30">
    <property type="entry name" value="Transcription elongation factor, GreA/GreB, C-terminal domain"/>
    <property type="match status" value="1"/>
</dbReference>